<evidence type="ECO:0000259" key="8">
    <source>
        <dbReference type="PROSITE" id="PS51319"/>
    </source>
</evidence>
<dbReference type="STRING" id="1209962.L0P6Z5"/>
<dbReference type="PIRSF" id="PIRSF006704">
    <property type="entry name" value="TF_IIS"/>
    <property type="match status" value="1"/>
</dbReference>
<evidence type="ECO:0000256" key="2">
    <source>
        <dbReference type="ARBA" id="ARBA00022771"/>
    </source>
</evidence>
<dbReference type="PANTHER" id="PTHR11477">
    <property type="entry name" value="TRANSCRIPTION FACTOR S-II ZINC FINGER DOMAIN-CONTAINING PROTEIN"/>
    <property type="match status" value="1"/>
</dbReference>
<feature type="domain" description="TFIIS N-terminal" evidence="8">
    <location>
        <begin position="1"/>
        <end position="71"/>
    </location>
</feature>
<dbReference type="Pfam" id="PF01096">
    <property type="entry name" value="Zn_ribbon_TFIIS"/>
    <property type="match status" value="1"/>
</dbReference>
<keyword evidence="3" id="KW-0862">Zinc</keyword>
<keyword evidence="4 6" id="KW-0539">Nucleus</keyword>
<feature type="domain" description="TFIIS-type" evidence="7">
    <location>
        <begin position="212"/>
        <end position="264"/>
    </location>
</feature>
<evidence type="ECO:0000259" key="7">
    <source>
        <dbReference type="PROSITE" id="PS51133"/>
    </source>
</evidence>
<dbReference type="GO" id="GO:0006362">
    <property type="term" value="P:transcription elongation by RNA polymerase I"/>
    <property type="evidence" value="ECO:0007669"/>
    <property type="project" value="TreeGrafter"/>
</dbReference>
<evidence type="ECO:0000313" key="10">
    <source>
        <dbReference type="EMBL" id="CCJ28186.1"/>
    </source>
</evidence>
<organism evidence="12">
    <name type="scientific">Pneumocystis jirovecii</name>
    <name type="common">Human pneumocystis pneumonia agent</name>
    <dbReference type="NCBI Taxonomy" id="42068"/>
    <lineage>
        <taxon>Eukaryota</taxon>
        <taxon>Fungi</taxon>
        <taxon>Dikarya</taxon>
        <taxon>Ascomycota</taxon>
        <taxon>Taphrinomycotina</taxon>
        <taxon>Pneumocystomycetes</taxon>
        <taxon>Pneumocystaceae</taxon>
        <taxon>Pneumocystis</taxon>
    </lineage>
</organism>
<dbReference type="AlphaFoldDB" id="L0P6Z5"/>
<evidence type="ECO:0000256" key="1">
    <source>
        <dbReference type="ARBA" id="ARBA00022723"/>
    </source>
</evidence>
<protein>
    <recommendedName>
        <fullName evidence="13">Transcription elongation factor S-II</fullName>
    </recommendedName>
</protein>
<dbReference type="SUPFAM" id="SSF57783">
    <property type="entry name" value="Zinc beta-ribbon"/>
    <property type="match status" value="1"/>
</dbReference>
<evidence type="ECO:0000313" key="12">
    <source>
        <dbReference type="Proteomes" id="UP000010422"/>
    </source>
</evidence>
<accession>L0P6Z5</accession>
<dbReference type="GO" id="GO:0031440">
    <property type="term" value="P:regulation of mRNA 3'-end processing"/>
    <property type="evidence" value="ECO:0007669"/>
    <property type="project" value="TreeGrafter"/>
</dbReference>
<dbReference type="SUPFAM" id="SSF47676">
    <property type="entry name" value="Conserved domain common to transcription factors TFIIS, elongin A, CRSP70"/>
    <property type="match status" value="1"/>
</dbReference>
<dbReference type="PROSITE" id="PS51133">
    <property type="entry name" value="ZF_TFIIS_2"/>
    <property type="match status" value="1"/>
</dbReference>
<dbReference type="GO" id="GO:0001139">
    <property type="term" value="F:RNA polymerase II complex recruiting activity"/>
    <property type="evidence" value="ECO:0007669"/>
    <property type="project" value="TreeGrafter"/>
</dbReference>
<comment type="caution">
    <text evidence="10">The sequence shown here is derived from an EMBL/GenBank/DDBJ whole genome shotgun (WGS) entry which is preliminary data.</text>
</comment>
<dbReference type="SMART" id="SM00440">
    <property type="entry name" value="ZnF_C2C2"/>
    <property type="match status" value="1"/>
</dbReference>
<dbReference type="InterPro" id="IPR035441">
    <property type="entry name" value="TFIIS/LEDGF_dom_sf"/>
</dbReference>
<evidence type="ECO:0000256" key="5">
    <source>
        <dbReference type="PROSITE-ProRule" id="PRU00472"/>
    </source>
</evidence>
<gene>
    <name evidence="10" type="ORF">PNEJI1_003159</name>
    <name evidence="11" type="ORF">PNEJI1_003409</name>
</gene>
<name>L0P6Z5_PNEJI</name>
<evidence type="ECO:0000256" key="3">
    <source>
        <dbReference type="ARBA" id="ARBA00022833"/>
    </source>
</evidence>
<dbReference type="PANTHER" id="PTHR11477:SF0">
    <property type="entry name" value="IP08861P-RELATED"/>
    <property type="match status" value="1"/>
</dbReference>
<dbReference type="GO" id="GO:0008270">
    <property type="term" value="F:zinc ion binding"/>
    <property type="evidence" value="ECO:0007669"/>
    <property type="project" value="UniProtKB-KW"/>
</dbReference>
<dbReference type="InterPro" id="IPR035100">
    <property type="entry name" value="TF_IIS-typ"/>
</dbReference>
<dbReference type="SUPFAM" id="SSF46942">
    <property type="entry name" value="Elongation factor TFIIS domain 2"/>
    <property type="match status" value="1"/>
</dbReference>
<reference evidence="10 12" key="1">
    <citation type="journal article" date="2012" name="MBio">
        <title>De novo assembly of the Pneumocystis jirovecii genome from a single bronchoalveolar lavage fluid specimen from a patient.</title>
        <authorList>
            <person name="Cisse O.H."/>
            <person name="Pagni M."/>
            <person name="Hauser P.M."/>
        </authorList>
    </citation>
    <scope>NUCLEOTIDE SEQUENCE [LARGE SCALE GENOMIC DNA]</scope>
    <source>
        <strain evidence="10 12">SE8</strain>
    </source>
</reference>
<dbReference type="InterPro" id="IPR017923">
    <property type="entry name" value="TFIIS_N"/>
</dbReference>
<comment type="subcellular location">
    <subcellularLocation>
        <location evidence="6">Nucleus</location>
    </subcellularLocation>
</comment>
<feature type="domain" description="TFIIS central" evidence="9">
    <location>
        <begin position="53"/>
        <end position="209"/>
    </location>
</feature>
<dbReference type="InterPro" id="IPR036575">
    <property type="entry name" value="TFIIS_cen_dom_sf"/>
</dbReference>
<dbReference type="SMART" id="SM00510">
    <property type="entry name" value="TFS2M"/>
    <property type="match status" value="1"/>
</dbReference>
<dbReference type="FunCoup" id="L0P6Z5">
    <property type="interactions" value="547"/>
</dbReference>
<dbReference type="Gene3D" id="1.20.930.10">
    <property type="entry name" value="Conserved domain common to transcription factors TFIIS, elongin A, CRSP70"/>
    <property type="match status" value="1"/>
</dbReference>
<keyword evidence="2 5" id="KW-0863">Zinc-finger</keyword>
<dbReference type="InterPro" id="IPR003618">
    <property type="entry name" value="TFIIS_cen_dom"/>
</dbReference>
<dbReference type="GO" id="GO:0006368">
    <property type="term" value="P:transcription elongation by RNA polymerase II"/>
    <property type="evidence" value="ECO:0007669"/>
    <property type="project" value="TreeGrafter"/>
</dbReference>
<dbReference type="VEuPathDB" id="FungiDB:PNEJI1_003159"/>
<dbReference type="PROSITE" id="PS51321">
    <property type="entry name" value="TFIIS_CENTRAL"/>
    <property type="match status" value="1"/>
</dbReference>
<evidence type="ECO:0000313" key="11">
    <source>
        <dbReference type="EMBL" id="CCJ31590.1"/>
    </source>
</evidence>
<dbReference type="CDD" id="cd13749">
    <property type="entry name" value="Zn-ribbon_TFIIS"/>
    <property type="match status" value="1"/>
</dbReference>
<dbReference type="InterPro" id="IPR001222">
    <property type="entry name" value="Znf_TFIIS"/>
</dbReference>
<evidence type="ECO:0000256" key="4">
    <source>
        <dbReference type="ARBA" id="ARBA00023242"/>
    </source>
</evidence>
<sequence length="276" mass="31222">MDIVEVRKVHKDLQKAFQDRNQMKEVIVSESLLIDTKLGITVGKLRNYSEKYVADLAKEIVKKWKEDMSAMKSGKKVSLAENKTDTPITTSELSTPNTFEKTRDSTTDCIEKNITGDKVRDNCVHLIYNALVYGSEESSATILSKAKAIDEYDKNNPTLRQNVVSGELSIPRFCTMTPQEMASKERREEDKKIEEMNLFNAQGAKPIKAITDLFQCGKCKQRKVSYYQMQTRSADEPMTTFCECQVAIDGSFHNIILGCLKIISIQGRVVKKSIIV</sequence>
<dbReference type="Pfam" id="PF07500">
    <property type="entry name" value="TFIIS_M"/>
    <property type="match status" value="1"/>
</dbReference>
<dbReference type="VEuPathDB" id="FungiDB:PNEJI1_003409"/>
<dbReference type="Proteomes" id="UP000010422">
    <property type="component" value="Unassembled WGS sequence"/>
</dbReference>
<dbReference type="EMBL" id="CAKM01000025">
    <property type="protein sequence ID" value="CCJ28186.1"/>
    <property type="molecule type" value="Genomic_DNA"/>
</dbReference>
<evidence type="ECO:0000256" key="6">
    <source>
        <dbReference type="PROSITE-ProRule" id="PRU00649"/>
    </source>
</evidence>
<dbReference type="Gene3D" id="2.20.25.10">
    <property type="match status" value="1"/>
</dbReference>
<dbReference type="GO" id="GO:0005634">
    <property type="term" value="C:nucleus"/>
    <property type="evidence" value="ECO:0007669"/>
    <property type="project" value="UniProtKB-SubCell"/>
</dbReference>
<dbReference type="EMBL" id="CAKM01000354">
    <property type="protein sequence ID" value="CCJ31590.1"/>
    <property type="molecule type" value="Genomic_DNA"/>
</dbReference>
<keyword evidence="1" id="KW-0479">Metal-binding</keyword>
<dbReference type="PROSITE" id="PS51319">
    <property type="entry name" value="TFIIS_N"/>
    <property type="match status" value="1"/>
</dbReference>
<dbReference type="GO" id="GO:0000977">
    <property type="term" value="F:RNA polymerase II transcription regulatory region sequence-specific DNA binding"/>
    <property type="evidence" value="ECO:0007669"/>
    <property type="project" value="TreeGrafter"/>
</dbReference>
<proteinExistence type="predicted"/>
<evidence type="ECO:0000259" key="9">
    <source>
        <dbReference type="PROSITE" id="PS51321"/>
    </source>
</evidence>
<evidence type="ECO:0008006" key="13">
    <source>
        <dbReference type="Google" id="ProtNLM"/>
    </source>
</evidence>
<dbReference type="GO" id="GO:0031564">
    <property type="term" value="P:transcription antitermination"/>
    <property type="evidence" value="ECO:0007669"/>
    <property type="project" value="TreeGrafter"/>
</dbReference>
<dbReference type="Pfam" id="PF08711">
    <property type="entry name" value="Med26"/>
    <property type="match status" value="1"/>
</dbReference>
<dbReference type="Gene3D" id="1.10.472.30">
    <property type="entry name" value="Transcription elongation factor S-II, central domain"/>
    <property type="match status" value="2"/>
</dbReference>